<evidence type="ECO:0000256" key="5">
    <source>
        <dbReference type="ARBA" id="ARBA00023242"/>
    </source>
</evidence>
<keyword evidence="1" id="KW-0479">Metal-binding</keyword>
<dbReference type="Gene3D" id="4.10.240.10">
    <property type="entry name" value="Zn(2)-C6 fungal-type DNA-binding domain"/>
    <property type="match status" value="1"/>
</dbReference>
<evidence type="ECO:0000256" key="3">
    <source>
        <dbReference type="ARBA" id="ARBA00023125"/>
    </source>
</evidence>
<feature type="domain" description="Zn(2)-C6 fungal-type" evidence="7">
    <location>
        <begin position="17"/>
        <end position="50"/>
    </location>
</feature>
<dbReference type="CDD" id="cd00067">
    <property type="entry name" value="GAL4"/>
    <property type="match status" value="1"/>
</dbReference>
<dbReference type="GO" id="GO:0000978">
    <property type="term" value="F:RNA polymerase II cis-regulatory region sequence-specific DNA binding"/>
    <property type="evidence" value="ECO:0007669"/>
    <property type="project" value="TreeGrafter"/>
</dbReference>
<keyword evidence="9" id="KW-1185">Reference proteome</keyword>
<evidence type="ECO:0000256" key="2">
    <source>
        <dbReference type="ARBA" id="ARBA00023015"/>
    </source>
</evidence>
<evidence type="ECO:0000256" key="4">
    <source>
        <dbReference type="ARBA" id="ARBA00023163"/>
    </source>
</evidence>
<dbReference type="InterPro" id="IPR036864">
    <property type="entry name" value="Zn2-C6_fun-type_DNA-bd_sf"/>
</dbReference>
<dbReference type="SMART" id="SM00906">
    <property type="entry name" value="Fungal_trans"/>
    <property type="match status" value="1"/>
</dbReference>
<reference evidence="8" key="1">
    <citation type="submission" date="2019-01" db="EMBL/GenBank/DDBJ databases">
        <title>Colletotrichum abscissum LGMF1257.</title>
        <authorList>
            <person name="Baroncelli R."/>
        </authorList>
    </citation>
    <scope>NUCLEOTIDE SEQUENCE</scope>
    <source>
        <strain evidence="8">Ca142</strain>
    </source>
</reference>
<dbReference type="InterPro" id="IPR001138">
    <property type="entry name" value="Zn2Cys6_DnaBD"/>
</dbReference>
<evidence type="ECO:0000313" key="9">
    <source>
        <dbReference type="Proteomes" id="UP001056436"/>
    </source>
</evidence>
<evidence type="ECO:0000259" key="7">
    <source>
        <dbReference type="PROSITE" id="PS50048"/>
    </source>
</evidence>
<keyword evidence="4" id="KW-0804">Transcription</keyword>
<dbReference type="EMBL" id="SDAQ01000132">
    <property type="protein sequence ID" value="KAI3535588.1"/>
    <property type="molecule type" value="Genomic_DNA"/>
</dbReference>
<name>A0A9P9X411_9PEZI</name>
<dbReference type="PROSITE" id="PS50048">
    <property type="entry name" value="ZN2_CY6_FUNGAL_2"/>
    <property type="match status" value="1"/>
</dbReference>
<dbReference type="AlphaFoldDB" id="A0A9P9X411"/>
<evidence type="ECO:0000256" key="1">
    <source>
        <dbReference type="ARBA" id="ARBA00022723"/>
    </source>
</evidence>
<dbReference type="GO" id="GO:0000435">
    <property type="term" value="P:positive regulation of transcription from RNA polymerase II promoter by galactose"/>
    <property type="evidence" value="ECO:0007669"/>
    <property type="project" value="TreeGrafter"/>
</dbReference>
<dbReference type="InterPro" id="IPR007219">
    <property type="entry name" value="XnlR_reg_dom"/>
</dbReference>
<sequence length="739" mass="80857">MPPGRQERQRRRKITLACEPCRERKARCDGGKPICSTCQRRSLALEHCVYTVNNARTACSDDYTKTLHERIRKLEQACTSHGIDINTLEVTAQDAHGSAADNVSSTAQLPSPYSSVGVDGSSEARRVTAMGTILAEDDLEDSPNNLAEPDFYGSSSAVAFLKEAYSAMNSAPARVQSSNPFRSQQALPSLSTPSSLYADFDKFLLPPRPFADYLLQLYFQRVHYLYPVFHRPAFERAYESLWQPAAAASEAGETDFRGVGLGCSPGADATTIVFHSALNSIFALACNFADLTCAEKAKSIEVFLLRSRKCLSVDLLEKNNLGVVQTLLLCGLVFQGTPFPDRCWNAVGIACRIAQGLGLHMDVVAEEGGFTLEMDVRQRTWQVCVILDTLVSMTFGRPTVTSNLSANELLSRSHSGADQSPEQPKLEFITQSFKLSLILENILSQVYQAWRNRYPAQRASCGTRGGGGGGGIGGLSFDAIVELDSKLTDFEDLVPPLLSWGGESEASVLDGVSSPDDLRILATQKHVLHARFLYLRLMLHRPILTDLSAEYARPHRDTASGRPSSEAASRSRDKGLRAPFLTECARACVDAAMQLIDLVQGSYQTDTTGAWWWNSLYACAAGLVLIVCRLCPRLWTGLDHTATSASWEQCQGILQGIAAFSVSARKSLDLLRKIDGAVTQLQAAREPSGQQMDPEMNCASGLEESWSLPADIDVSLLLEPDPMSFFRGWDVMGYETLNS</sequence>
<keyword evidence="5" id="KW-0539">Nucleus</keyword>
<comment type="caution">
    <text evidence="8">The sequence shown here is derived from an EMBL/GenBank/DDBJ whole genome shotgun (WGS) entry which is preliminary data.</text>
</comment>
<proteinExistence type="predicted"/>
<feature type="region of interest" description="Disordered" evidence="6">
    <location>
        <begin position="554"/>
        <end position="573"/>
    </location>
</feature>
<dbReference type="Proteomes" id="UP001056436">
    <property type="component" value="Unassembled WGS sequence"/>
</dbReference>
<dbReference type="CDD" id="cd12148">
    <property type="entry name" value="fungal_TF_MHR"/>
    <property type="match status" value="1"/>
</dbReference>
<dbReference type="SUPFAM" id="SSF57701">
    <property type="entry name" value="Zn2/Cys6 DNA-binding domain"/>
    <property type="match status" value="1"/>
</dbReference>
<dbReference type="InterPro" id="IPR051127">
    <property type="entry name" value="Fungal_SecMet_Regulators"/>
</dbReference>
<gene>
    <name evidence="8" type="ORF">CABS02_12886</name>
</gene>
<dbReference type="GO" id="GO:0005634">
    <property type="term" value="C:nucleus"/>
    <property type="evidence" value="ECO:0007669"/>
    <property type="project" value="TreeGrafter"/>
</dbReference>
<keyword evidence="3" id="KW-0238">DNA-binding</keyword>
<dbReference type="Pfam" id="PF04082">
    <property type="entry name" value="Fungal_trans"/>
    <property type="match status" value="1"/>
</dbReference>
<dbReference type="Pfam" id="PF00172">
    <property type="entry name" value="Zn_clus"/>
    <property type="match status" value="1"/>
</dbReference>
<protein>
    <submittedName>
        <fullName evidence="8">Fungal specific transcription factor domain-containing protein</fullName>
    </submittedName>
</protein>
<dbReference type="PANTHER" id="PTHR47424">
    <property type="entry name" value="REGULATORY PROTEIN GAL4"/>
    <property type="match status" value="1"/>
</dbReference>
<dbReference type="GO" id="GO:0000981">
    <property type="term" value="F:DNA-binding transcription factor activity, RNA polymerase II-specific"/>
    <property type="evidence" value="ECO:0007669"/>
    <property type="project" value="InterPro"/>
</dbReference>
<keyword evidence="2" id="KW-0805">Transcription regulation</keyword>
<evidence type="ECO:0000313" key="8">
    <source>
        <dbReference type="EMBL" id="KAI3535588.1"/>
    </source>
</evidence>
<dbReference type="PANTHER" id="PTHR47424:SF3">
    <property type="entry name" value="REGULATORY PROTEIN GAL4"/>
    <property type="match status" value="1"/>
</dbReference>
<accession>A0A9P9X411</accession>
<organism evidence="8 9">
    <name type="scientific">Colletotrichum abscissum</name>
    <dbReference type="NCBI Taxonomy" id="1671311"/>
    <lineage>
        <taxon>Eukaryota</taxon>
        <taxon>Fungi</taxon>
        <taxon>Dikarya</taxon>
        <taxon>Ascomycota</taxon>
        <taxon>Pezizomycotina</taxon>
        <taxon>Sordariomycetes</taxon>
        <taxon>Hypocreomycetidae</taxon>
        <taxon>Glomerellales</taxon>
        <taxon>Glomerellaceae</taxon>
        <taxon>Colletotrichum</taxon>
        <taxon>Colletotrichum acutatum species complex</taxon>
    </lineage>
</organism>
<dbReference type="GO" id="GO:0006351">
    <property type="term" value="P:DNA-templated transcription"/>
    <property type="evidence" value="ECO:0007669"/>
    <property type="project" value="InterPro"/>
</dbReference>
<evidence type="ECO:0000256" key="6">
    <source>
        <dbReference type="SAM" id="MobiDB-lite"/>
    </source>
</evidence>
<dbReference type="OrthoDB" id="424974at2759"/>
<dbReference type="GO" id="GO:0008270">
    <property type="term" value="F:zinc ion binding"/>
    <property type="evidence" value="ECO:0007669"/>
    <property type="project" value="InterPro"/>
</dbReference>
<dbReference type="SMART" id="SM00066">
    <property type="entry name" value="GAL4"/>
    <property type="match status" value="1"/>
</dbReference>